<gene>
    <name evidence="4" type="ORF">AS188_01015</name>
    <name evidence="5" type="ORF">KFL01_31550</name>
</gene>
<dbReference type="InterPro" id="IPR014347">
    <property type="entry name" value="Tautomerase/MIF_sf"/>
</dbReference>
<dbReference type="Gene3D" id="3.30.429.10">
    <property type="entry name" value="Macrophage Migration Inhibitory Factor"/>
    <property type="match status" value="1"/>
</dbReference>
<comment type="similarity">
    <text evidence="1">Belongs to the 4-oxalocrotonate tautomerase family.</text>
</comment>
<dbReference type="Pfam" id="PF01361">
    <property type="entry name" value="Tautomerase"/>
    <property type="match status" value="1"/>
</dbReference>
<dbReference type="EMBL" id="CP013254">
    <property type="protein sequence ID" value="ALU38565.1"/>
    <property type="molecule type" value="Genomic_DNA"/>
</dbReference>
<dbReference type="OrthoDB" id="4965437at2"/>
<evidence type="ECO:0000313" key="6">
    <source>
        <dbReference type="Proteomes" id="UP000057181"/>
    </source>
</evidence>
<proteinExistence type="inferred from homology"/>
<dbReference type="PANTHER" id="PTHR35530">
    <property type="entry name" value="TAUTOMERASE-RELATED"/>
    <property type="match status" value="1"/>
</dbReference>
<keyword evidence="7" id="KW-1185">Reference proteome</keyword>
<accession>A0A0U3H6T8</accession>
<dbReference type="Proteomes" id="UP000321155">
    <property type="component" value="Unassembled WGS sequence"/>
</dbReference>
<organism evidence="4 6">
    <name type="scientific">Kocuria flava</name>
    <dbReference type="NCBI Taxonomy" id="446860"/>
    <lineage>
        <taxon>Bacteria</taxon>
        <taxon>Bacillati</taxon>
        <taxon>Actinomycetota</taxon>
        <taxon>Actinomycetes</taxon>
        <taxon>Micrococcales</taxon>
        <taxon>Micrococcaceae</taxon>
        <taxon>Kocuria</taxon>
    </lineage>
</organism>
<dbReference type="STRING" id="446860.AS188_01015"/>
<dbReference type="InterPro" id="IPR004370">
    <property type="entry name" value="4-OT-like_dom"/>
</dbReference>
<dbReference type="KEGG" id="kfv:AS188_01015"/>
<sequence length="76" mass="8312">MPMIHVLNATASSTERKRELIAELTNTYARVMNMRPDTIRVVIEEFPRENWGVAGVTLADSGQNESLGAPTNGVPS</sequence>
<evidence type="ECO:0000313" key="5">
    <source>
        <dbReference type="EMBL" id="GEO93849.1"/>
    </source>
</evidence>
<evidence type="ECO:0000256" key="2">
    <source>
        <dbReference type="ARBA" id="ARBA00023235"/>
    </source>
</evidence>
<protein>
    <recommendedName>
        <fullName evidence="3">4-oxalocrotonate tautomerase-like domain-containing protein</fullName>
    </recommendedName>
</protein>
<keyword evidence="2" id="KW-0413">Isomerase</keyword>
<evidence type="ECO:0000313" key="7">
    <source>
        <dbReference type="Proteomes" id="UP000321155"/>
    </source>
</evidence>
<dbReference type="RefSeq" id="WP_058857279.1">
    <property type="nucleotide sequence ID" value="NZ_BJZR01000216.1"/>
</dbReference>
<dbReference type="SUPFAM" id="SSF55331">
    <property type="entry name" value="Tautomerase/MIF"/>
    <property type="match status" value="1"/>
</dbReference>
<name>A0A0U3H6T8_9MICC</name>
<dbReference type="GO" id="GO:0016853">
    <property type="term" value="F:isomerase activity"/>
    <property type="evidence" value="ECO:0007669"/>
    <property type="project" value="UniProtKB-KW"/>
</dbReference>
<feature type="domain" description="4-oxalocrotonate tautomerase-like" evidence="3">
    <location>
        <begin position="2"/>
        <end position="60"/>
    </location>
</feature>
<evidence type="ECO:0000313" key="4">
    <source>
        <dbReference type="EMBL" id="ALU38565.1"/>
    </source>
</evidence>
<reference evidence="5 7" key="2">
    <citation type="submission" date="2019-07" db="EMBL/GenBank/DDBJ databases">
        <title>Whole genome shotgun sequence of Kocuria flava NBRC 107626.</title>
        <authorList>
            <person name="Hosoyama A."/>
            <person name="Uohara A."/>
            <person name="Ohji S."/>
            <person name="Ichikawa N."/>
        </authorList>
    </citation>
    <scope>NUCLEOTIDE SEQUENCE [LARGE SCALE GENOMIC DNA]</scope>
    <source>
        <strain evidence="5 7">NBRC 107626</strain>
    </source>
</reference>
<dbReference type="PANTHER" id="PTHR35530:SF2">
    <property type="entry name" value="BSL4019 PROTEIN"/>
    <property type="match status" value="1"/>
</dbReference>
<dbReference type="Proteomes" id="UP000057181">
    <property type="component" value="Chromosome"/>
</dbReference>
<dbReference type="EMBL" id="BJZR01000216">
    <property type="protein sequence ID" value="GEO93849.1"/>
    <property type="molecule type" value="Genomic_DNA"/>
</dbReference>
<dbReference type="AlphaFoldDB" id="A0A0U3H6T8"/>
<reference evidence="4 6" key="1">
    <citation type="submission" date="2015-11" db="EMBL/GenBank/DDBJ databases">
        <title>Complete Genome Sequence of Kocuria flava strain HO-9041.</title>
        <authorList>
            <person name="Zhou M."/>
            <person name="Dai J."/>
        </authorList>
    </citation>
    <scope>NUCLEOTIDE SEQUENCE [LARGE SCALE GENOMIC DNA]</scope>
    <source>
        <strain evidence="4 6">HO-9041</strain>
    </source>
</reference>
<evidence type="ECO:0000256" key="1">
    <source>
        <dbReference type="ARBA" id="ARBA00006723"/>
    </source>
</evidence>
<evidence type="ECO:0000259" key="3">
    <source>
        <dbReference type="Pfam" id="PF01361"/>
    </source>
</evidence>